<evidence type="ECO:0000259" key="1">
    <source>
        <dbReference type="PROSITE" id="PS51886"/>
    </source>
</evidence>
<sequence>MLRNGIMKKFRDGYTAAYFHNKCDNKGVTVVVVKVINSAEQIIGGYNPIFWDSSNTWKITYDSFIFSFTSKENLQSAIVPKQKKIMPNNENEIQAPVELEFNNLNIHSSKDSHKAIIDHEYCFYYNKLFTEKL</sequence>
<evidence type="ECO:0000313" key="2">
    <source>
        <dbReference type="EMBL" id="GES76061.1"/>
    </source>
</evidence>
<dbReference type="AlphaFoldDB" id="A0A8H3KXE1"/>
<protein>
    <submittedName>
        <fullName evidence="2">BTB/POZ domain-containing protein</fullName>
    </submittedName>
</protein>
<gene>
    <name evidence="2" type="ORF">RCL2_000346400</name>
</gene>
<dbReference type="Pfam" id="PF07534">
    <property type="entry name" value="TLD"/>
    <property type="match status" value="1"/>
</dbReference>
<comment type="caution">
    <text evidence="2">The sequence shown here is derived from an EMBL/GenBank/DDBJ whole genome shotgun (WGS) entry which is preliminary data.</text>
</comment>
<dbReference type="EMBL" id="BLAL01000018">
    <property type="protein sequence ID" value="GES76061.1"/>
    <property type="molecule type" value="Genomic_DNA"/>
</dbReference>
<dbReference type="InterPro" id="IPR006571">
    <property type="entry name" value="TLDc_dom"/>
</dbReference>
<accession>A0A8H3KXE1</accession>
<dbReference type="PROSITE" id="PS51886">
    <property type="entry name" value="TLDC"/>
    <property type="match status" value="1"/>
</dbReference>
<dbReference type="OrthoDB" id="25620at2759"/>
<organism evidence="2 3">
    <name type="scientific">Rhizophagus clarus</name>
    <dbReference type="NCBI Taxonomy" id="94130"/>
    <lineage>
        <taxon>Eukaryota</taxon>
        <taxon>Fungi</taxon>
        <taxon>Fungi incertae sedis</taxon>
        <taxon>Mucoromycota</taxon>
        <taxon>Glomeromycotina</taxon>
        <taxon>Glomeromycetes</taxon>
        <taxon>Glomerales</taxon>
        <taxon>Glomeraceae</taxon>
        <taxon>Rhizophagus</taxon>
    </lineage>
</organism>
<reference evidence="2" key="1">
    <citation type="submission" date="2019-10" db="EMBL/GenBank/DDBJ databases">
        <title>Conservation and host-specific expression of non-tandemly repeated heterogenous ribosome RNA gene in arbuscular mycorrhizal fungi.</title>
        <authorList>
            <person name="Maeda T."/>
            <person name="Kobayashi Y."/>
            <person name="Nakagawa T."/>
            <person name="Ezawa T."/>
            <person name="Yamaguchi K."/>
            <person name="Bino T."/>
            <person name="Nishimoto Y."/>
            <person name="Shigenobu S."/>
            <person name="Kawaguchi M."/>
        </authorList>
    </citation>
    <scope>NUCLEOTIDE SEQUENCE</scope>
    <source>
        <strain evidence="2">HR1</strain>
    </source>
</reference>
<evidence type="ECO:0000313" key="3">
    <source>
        <dbReference type="Proteomes" id="UP000615446"/>
    </source>
</evidence>
<name>A0A8H3KXE1_9GLOM</name>
<feature type="domain" description="TLDc" evidence="1">
    <location>
        <begin position="1"/>
        <end position="133"/>
    </location>
</feature>
<proteinExistence type="predicted"/>
<dbReference type="Proteomes" id="UP000615446">
    <property type="component" value="Unassembled WGS sequence"/>
</dbReference>